<dbReference type="PANTHER" id="PTHR42957:SF1">
    <property type="entry name" value="HELICASE MJ1565-RELATED"/>
    <property type="match status" value="1"/>
</dbReference>
<evidence type="ECO:0000259" key="1">
    <source>
        <dbReference type="SMART" id="SM00382"/>
    </source>
</evidence>
<name>A0ABS2GX65_9LACO</name>
<dbReference type="InterPro" id="IPR002789">
    <property type="entry name" value="HerA_central"/>
</dbReference>
<accession>A0ABS2GX65</accession>
<dbReference type="GO" id="GO:0005524">
    <property type="term" value="F:ATP binding"/>
    <property type="evidence" value="ECO:0007669"/>
    <property type="project" value="UniProtKB-KW"/>
</dbReference>
<comment type="caution">
    <text evidence="2">The sequence shown here is derived from an EMBL/GenBank/DDBJ whole genome shotgun (WGS) entry which is preliminary data.</text>
</comment>
<feature type="domain" description="AAA+ ATPase" evidence="1">
    <location>
        <begin position="21"/>
        <end position="334"/>
    </location>
</feature>
<dbReference type="SUPFAM" id="SSF52540">
    <property type="entry name" value="P-loop containing nucleoside triphosphate hydrolases"/>
    <property type="match status" value="1"/>
</dbReference>
<dbReference type="InterPro" id="IPR027417">
    <property type="entry name" value="P-loop_NTPase"/>
</dbReference>
<keyword evidence="2" id="KW-0067">ATP-binding</keyword>
<dbReference type="Pfam" id="PF01935">
    <property type="entry name" value="DUF87"/>
    <property type="match status" value="1"/>
</dbReference>
<dbReference type="InterPro" id="IPR008571">
    <property type="entry name" value="HerA-like"/>
</dbReference>
<dbReference type="SMART" id="SM00382">
    <property type="entry name" value="AAA"/>
    <property type="match status" value="1"/>
</dbReference>
<dbReference type="Gene3D" id="3.40.50.300">
    <property type="entry name" value="P-loop containing nucleotide triphosphate hydrolases"/>
    <property type="match status" value="2"/>
</dbReference>
<dbReference type="InterPro" id="IPR003593">
    <property type="entry name" value="AAA+_ATPase"/>
</dbReference>
<sequence>MDEFAINLADHQGPVAVQQLTKHHLLITGQTGSGKTTTTLALLSKLQAKNVTTIVFDPTGEYTQLPNATVYRLGDNAYFDVGRMNGEQLVRLTGTQNELIPFVNRAIASLQIMQNIIGKQQLMTKINIPIKDYQEKLLQLGTWSKGYPVQLLPQQIIEEMIIPFTDERADYSLMGQQYDRQLIRNLWFGISQFREKMMGQEFRTLFGIRRTSKKPLIELGYVLQMFLNQASLHKTLVIDLSILKHYEDCQRELISMLLKQVLNYRLHHNPTLPVKIVIDEAHRYLPNEDRLFKNGIFQIAREGRKGNLSLILTTQSPLDLPNRLRSQFANLVIHHLADSEEERTLNLKGKQTATDLKVGEAFVKIGLEPFKKAQVNMPGWYRKENAAWHI</sequence>
<gene>
    <name evidence="2" type="ORF">H5975_00335</name>
</gene>
<dbReference type="EMBL" id="JACJKU010000002">
    <property type="protein sequence ID" value="MBM6939949.1"/>
    <property type="molecule type" value="Genomic_DNA"/>
</dbReference>
<evidence type="ECO:0000313" key="2">
    <source>
        <dbReference type="EMBL" id="MBM6939949.1"/>
    </source>
</evidence>
<dbReference type="Proteomes" id="UP000785625">
    <property type="component" value="Unassembled WGS sequence"/>
</dbReference>
<evidence type="ECO:0000313" key="3">
    <source>
        <dbReference type="Proteomes" id="UP000785625"/>
    </source>
</evidence>
<keyword evidence="2" id="KW-0547">Nucleotide-binding</keyword>
<organism evidence="2 3">
    <name type="scientific">Limosilactobacillus coleohominis</name>
    <dbReference type="NCBI Taxonomy" id="181675"/>
    <lineage>
        <taxon>Bacteria</taxon>
        <taxon>Bacillati</taxon>
        <taxon>Bacillota</taxon>
        <taxon>Bacilli</taxon>
        <taxon>Lactobacillales</taxon>
        <taxon>Lactobacillaceae</taxon>
        <taxon>Limosilactobacillus</taxon>
    </lineage>
</organism>
<proteinExistence type="predicted"/>
<dbReference type="PANTHER" id="PTHR42957">
    <property type="entry name" value="HELICASE MJ1565-RELATED"/>
    <property type="match status" value="1"/>
</dbReference>
<keyword evidence="3" id="KW-1185">Reference proteome</keyword>
<protein>
    <submittedName>
        <fullName evidence="2">ATP-binding protein</fullName>
    </submittedName>
</protein>
<dbReference type="RefSeq" id="WP_204784415.1">
    <property type="nucleotide sequence ID" value="NZ_JACJKU010000002.1"/>
</dbReference>
<reference evidence="2 3" key="1">
    <citation type="journal article" date="2021" name="Sci. Rep.">
        <title>The distribution of antibiotic resistance genes in chicken gut microbiota commensals.</title>
        <authorList>
            <person name="Juricova H."/>
            <person name="Matiasovicova J."/>
            <person name="Kubasova T."/>
            <person name="Cejkova D."/>
            <person name="Rychlik I."/>
        </authorList>
    </citation>
    <scope>NUCLEOTIDE SEQUENCE [LARGE SCALE GENOMIC DNA]</scope>
    <source>
        <strain evidence="2 3">An574</strain>
    </source>
</reference>